<dbReference type="PANTHER" id="PTHR21299:SF1">
    <property type="entry name" value="PANTOATE--BETA-ALANINE LIGASE"/>
    <property type="match status" value="1"/>
</dbReference>
<reference evidence="12" key="1">
    <citation type="journal article" date="2020" name="Stud. Mycol.">
        <title>101 Dothideomycetes genomes: a test case for predicting lifestyles and emergence of pathogens.</title>
        <authorList>
            <person name="Haridas S."/>
            <person name="Albert R."/>
            <person name="Binder M."/>
            <person name="Bloem J."/>
            <person name="Labutti K."/>
            <person name="Salamov A."/>
            <person name="Andreopoulos B."/>
            <person name="Baker S."/>
            <person name="Barry K."/>
            <person name="Bills G."/>
            <person name="Bluhm B."/>
            <person name="Cannon C."/>
            <person name="Castanera R."/>
            <person name="Culley D."/>
            <person name="Daum C."/>
            <person name="Ezra D."/>
            <person name="Gonzalez J."/>
            <person name="Henrissat B."/>
            <person name="Kuo A."/>
            <person name="Liang C."/>
            <person name="Lipzen A."/>
            <person name="Lutzoni F."/>
            <person name="Magnuson J."/>
            <person name="Mondo S."/>
            <person name="Nolan M."/>
            <person name="Ohm R."/>
            <person name="Pangilinan J."/>
            <person name="Park H.-J."/>
            <person name="Ramirez L."/>
            <person name="Alfaro M."/>
            <person name="Sun H."/>
            <person name="Tritt A."/>
            <person name="Yoshinaga Y."/>
            <person name="Zwiers L.-H."/>
            <person name="Turgeon B."/>
            <person name="Goodwin S."/>
            <person name="Spatafora J."/>
            <person name="Crous P."/>
            <person name="Grigoriev I."/>
        </authorList>
    </citation>
    <scope>NUCLEOTIDE SEQUENCE</scope>
    <source>
        <strain evidence="12">ATCC 36951</strain>
    </source>
</reference>
<dbReference type="OrthoDB" id="2020436at2759"/>
<dbReference type="EMBL" id="ML993598">
    <property type="protein sequence ID" value="KAF2166021.1"/>
    <property type="molecule type" value="Genomic_DNA"/>
</dbReference>
<name>A0A6A6CG30_ZASCE</name>
<dbReference type="RefSeq" id="XP_033666910.1">
    <property type="nucleotide sequence ID" value="XM_033817165.1"/>
</dbReference>
<dbReference type="GeneID" id="54570437"/>
<dbReference type="GO" id="GO:0015940">
    <property type="term" value="P:pantothenate biosynthetic process"/>
    <property type="evidence" value="ECO:0007669"/>
    <property type="project" value="UniProtKB-UniPathway"/>
</dbReference>
<evidence type="ECO:0000256" key="6">
    <source>
        <dbReference type="ARBA" id="ARBA00022655"/>
    </source>
</evidence>
<dbReference type="InterPro" id="IPR042176">
    <property type="entry name" value="Pantoate_ligase_C"/>
</dbReference>
<dbReference type="EC" id="6.3.2.1" evidence="3"/>
<evidence type="ECO:0000256" key="10">
    <source>
        <dbReference type="ARBA" id="ARBA00032806"/>
    </source>
</evidence>
<evidence type="ECO:0000313" key="13">
    <source>
        <dbReference type="Proteomes" id="UP000799537"/>
    </source>
</evidence>
<evidence type="ECO:0000256" key="7">
    <source>
        <dbReference type="ARBA" id="ARBA00022741"/>
    </source>
</evidence>
<gene>
    <name evidence="12" type="ORF">M409DRAFT_66915</name>
</gene>
<comment type="catalytic activity">
    <reaction evidence="11">
        <text>(R)-pantoate + beta-alanine + ATP = (R)-pantothenate + AMP + diphosphate + H(+)</text>
        <dbReference type="Rhea" id="RHEA:10912"/>
        <dbReference type="ChEBI" id="CHEBI:15378"/>
        <dbReference type="ChEBI" id="CHEBI:15980"/>
        <dbReference type="ChEBI" id="CHEBI:29032"/>
        <dbReference type="ChEBI" id="CHEBI:30616"/>
        <dbReference type="ChEBI" id="CHEBI:33019"/>
        <dbReference type="ChEBI" id="CHEBI:57966"/>
        <dbReference type="ChEBI" id="CHEBI:456215"/>
        <dbReference type="EC" id="6.3.2.1"/>
    </reaction>
</comment>
<dbReference type="AlphaFoldDB" id="A0A6A6CG30"/>
<keyword evidence="5" id="KW-0436">Ligase</keyword>
<evidence type="ECO:0000256" key="4">
    <source>
        <dbReference type="ARBA" id="ARBA00015647"/>
    </source>
</evidence>
<dbReference type="Proteomes" id="UP000799537">
    <property type="component" value="Unassembled WGS sequence"/>
</dbReference>
<dbReference type="PANTHER" id="PTHR21299">
    <property type="entry name" value="CYTIDYLATE KINASE/PANTOATE-BETA-ALANINE LIGASE"/>
    <property type="match status" value="1"/>
</dbReference>
<evidence type="ECO:0000256" key="1">
    <source>
        <dbReference type="ARBA" id="ARBA00004990"/>
    </source>
</evidence>
<comment type="pathway">
    <text evidence="1">Cofactor biosynthesis; (R)-pantothenate biosynthesis; (R)-pantothenate from (R)-pantoate and beta-alanine: step 1/1.</text>
</comment>
<dbReference type="Gene3D" id="3.40.50.620">
    <property type="entry name" value="HUPs"/>
    <property type="match status" value="1"/>
</dbReference>
<dbReference type="CDD" id="cd00560">
    <property type="entry name" value="PanC"/>
    <property type="match status" value="1"/>
</dbReference>
<proteinExistence type="inferred from homology"/>
<dbReference type="HAMAP" id="MF_00158">
    <property type="entry name" value="PanC"/>
    <property type="match status" value="1"/>
</dbReference>
<evidence type="ECO:0000313" key="12">
    <source>
        <dbReference type="EMBL" id="KAF2166021.1"/>
    </source>
</evidence>
<comment type="similarity">
    <text evidence="2">Belongs to the pantothenate synthetase family.</text>
</comment>
<dbReference type="InterPro" id="IPR014729">
    <property type="entry name" value="Rossmann-like_a/b/a_fold"/>
</dbReference>
<dbReference type="FunFam" id="3.40.50.620:FF:000013">
    <property type="entry name" value="Pantothenate synthetase"/>
    <property type="match status" value="1"/>
</dbReference>
<evidence type="ECO:0000256" key="2">
    <source>
        <dbReference type="ARBA" id="ARBA00009256"/>
    </source>
</evidence>
<dbReference type="FunFam" id="3.30.1300.10:FF:000002">
    <property type="entry name" value="Pantoate--beta-alanine ligase"/>
    <property type="match status" value="1"/>
</dbReference>
<keyword evidence="13" id="KW-1185">Reference proteome</keyword>
<protein>
    <recommendedName>
        <fullName evidence="4">Pantoate--beta-alanine ligase</fullName>
        <ecNumber evidence="3">6.3.2.1</ecNumber>
    </recommendedName>
    <alternativeName>
        <fullName evidence="10">Pantoate-activating enzyme</fullName>
    </alternativeName>
    <alternativeName>
        <fullName evidence="9">Pantothenate synthetase</fullName>
    </alternativeName>
</protein>
<evidence type="ECO:0000256" key="3">
    <source>
        <dbReference type="ARBA" id="ARBA00012219"/>
    </source>
</evidence>
<evidence type="ECO:0000256" key="5">
    <source>
        <dbReference type="ARBA" id="ARBA00022598"/>
    </source>
</evidence>
<dbReference type="SUPFAM" id="SSF52374">
    <property type="entry name" value="Nucleotidylyl transferase"/>
    <property type="match status" value="1"/>
</dbReference>
<dbReference type="GO" id="GO:0005524">
    <property type="term" value="F:ATP binding"/>
    <property type="evidence" value="ECO:0007669"/>
    <property type="project" value="UniProtKB-KW"/>
</dbReference>
<keyword evidence="7" id="KW-0547">Nucleotide-binding</keyword>
<keyword evidence="6" id="KW-0566">Pantothenate biosynthesis</keyword>
<dbReference type="Gene3D" id="3.30.1300.10">
    <property type="entry name" value="Pantoate-beta-alanine ligase, C-terminal domain"/>
    <property type="match status" value="1"/>
</dbReference>
<keyword evidence="8" id="KW-0067">ATP-binding</keyword>
<organism evidence="12 13">
    <name type="scientific">Zasmidium cellare ATCC 36951</name>
    <dbReference type="NCBI Taxonomy" id="1080233"/>
    <lineage>
        <taxon>Eukaryota</taxon>
        <taxon>Fungi</taxon>
        <taxon>Dikarya</taxon>
        <taxon>Ascomycota</taxon>
        <taxon>Pezizomycotina</taxon>
        <taxon>Dothideomycetes</taxon>
        <taxon>Dothideomycetidae</taxon>
        <taxon>Mycosphaerellales</taxon>
        <taxon>Mycosphaerellaceae</taxon>
        <taxon>Zasmidium</taxon>
    </lineage>
</organism>
<accession>A0A6A6CG30</accession>
<evidence type="ECO:0000256" key="8">
    <source>
        <dbReference type="ARBA" id="ARBA00022840"/>
    </source>
</evidence>
<dbReference type="Pfam" id="PF02569">
    <property type="entry name" value="Pantoate_ligase"/>
    <property type="match status" value="1"/>
</dbReference>
<evidence type="ECO:0000256" key="9">
    <source>
        <dbReference type="ARBA" id="ARBA00029902"/>
    </source>
</evidence>
<evidence type="ECO:0000256" key="11">
    <source>
        <dbReference type="ARBA" id="ARBA00048258"/>
    </source>
</evidence>
<dbReference type="UniPathway" id="UPA00028">
    <property type="reaction ID" value="UER00005"/>
</dbReference>
<dbReference type="NCBIfam" id="TIGR00018">
    <property type="entry name" value="panC"/>
    <property type="match status" value="1"/>
</dbReference>
<dbReference type="InterPro" id="IPR003721">
    <property type="entry name" value="Pantoate_ligase"/>
</dbReference>
<dbReference type="GO" id="GO:0004592">
    <property type="term" value="F:pantoate-beta-alanine ligase activity"/>
    <property type="evidence" value="ECO:0007669"/>
    <property type="project" value="UniProtKB-EC"/>
</dbReference>
<sequence length="370" mass="41081">MASFFFSGSSSRAIRQAHASLSSTPASALLPRRQIVRSIHIFRDVAPLRSHRRALLLDGQSVGLVPTMGALHHGHISLVRAAAAENSKVFVSIYVNPTQFGVHEDLDSYPKTWDSDLHQLQQLDDELNKDGKGRIEAVFAPTTKVMYPTLPPDSTLPGVGSFVTITPIASVLEGKSRPVFFRGVATVCMKLFNIVEADRVYFGQKDVQQTVVIKRMVQDFHIDTQVRIVPTEREPDGLAMSSRNVYLGERRHRVGLVLSKALRAAENAYNMGRTNRDEILAFAWDVINRMSMEQETLEKTERALFEVDYISLADPDTLAEVETVDPRRGAILSGAIKMLPLEEGTGREKLGLGEDKVPVRLIDNIPLQAI</sequence>